<accession>A0A381QTT9</accession>
<dbReference type="Gene3D" id="1.20.120.1630">
    <property type="match status" value="1"/>
</dbReference>
<keyword evidence="3 5" id="KW-1133">Transmembrane helix</keyword>
<dbReference type="InterPro" id="IPR007318">
    <property type="entry name" value="Phopholipid_MeTrfase"/>
</dbReference>
<sequence>MLNLTLLIKGLVGALLQIAFFGALLLIPAGTWQWTEANQFLYFYGLLTLISTVFLAIKAPRSLEARLEIPMSESQPLSDRIATTFLLVFLVGWFVFIPVDVFHLKFLAPPQHIISVLGGILSLFGYGIMLTALYQNEFATTVVRDQSDRGHELRDTGLYGLVRHPFYTGFISFCAGLALWLQSYAALIAGLLPITALIGRIYAEETMLEEYLTGYKTYMSKVRYRIIPFIW</sequence>
<evidence type="ECO:0000256" key="2">
    <source>
        <dbReference type="ARBA" id="ARBA00022692"/>
    </source>
</evidence>
<feature type="transmembrane region" description="Helical" evidence="5">
    <location>
        <begin position="166"/>
        <end position="192"/>
    </location>
</feature>
<dbReference type="EMBL" id="UINC01001523">
    <property type="protein sequence ID" value="SUZ82791.1"/>
    <property type="molecule type" value="Genomic_DNA"/>
</dbReference>
<evidence type="ECO:0000256" key="4">
    <source>
        <dbReference type="ARBA" id="ARBA00023136"/>
    </source>
</evidence>
<evidence type="ECO:0008006" key="7">
    <source>
        <dbReference type="Google" id="ProtNLM"/>
    </source>
</evidence>
<evidence type="ECO:0000313" key="6">
    <source>
        <dbReference type="EMBL" id="SUZ82791.1"/>
    </source>
</evidence>
<evidence type="ECO:0000256" key="3">
    <source>
        <dbReference type="ARBA" id="ARBA00022989"/>
    </source>
</evidence>
<feature type="transmembrane region" description="Helical" evidence="5">
    <location>
        <begin position="113"/>
        <end position="134"/>
    </location>
</feature>
<evidence type="ECO:0000256" key="1">
    <source>
        <dbReference type="ARBA" id="ARBA00004127"/>
    </source>
</evidence>
<proteinExistence type="predicted"/>
<name>A0A381QTT9_9ZZZZ</name>
<evidence type="ECO:0000256" key="5">
    <source>
        <dbReference type="SAM" id="Phobius"/>
    </source>
</evidence>
<feature type="transmembrane region" description="Helical" evidence="5">
    <location>
        <begin position="41"/>
        <end position="61"/>
    </location>
</feature>
<keyword evidence="2 5" id="KW-0812">Transmembrane</keyword>
<dbReference type="Pfam" id="PF04191">
    <property type="entry name" value="PEMT"/>
    <property type="match status" value="1"/>
</dbReference>
<protein>
    <recommendedName>
        <fullName evidence="7">Steroid 5-alpha reductase C-terminal domain-containing protein</fullName>
    </recommendedName>
</protein>
<organism evidence="6">
    <name type="scientific">marine metagenome</name>
    <dbReference type="NCBI Taxonomy" id="408172"/>
    <lineage>
        <taxon>unclassified sequences</taxon>
        <taxon>metagenomes</taxon>
        <taxon>ecological metagenomes</taxon>
    </lineage>
</organism>
<comment type="subcellular location">
    <subcellularLocation>
        <location evidence="1">Endomembrane system</location>
        <topology evidence="1">Multi-pass membrane protein</topology>
    </subcellularLocation>
</comment>
<dbReference type="InterPro" id="IPR052527">
    <property type="entry name" value="Metal_cation-efflux_comp"/>
</dbReference>
<gene>
    <name evidence="6" type="ORF">METZ01_LOCUS35645</name>
</gene>
<keyword evidence="4 5" id="KW-0472">Membrane</keyword>
<dbReference type="GO" id="GO:0012505">
    <property type="term" value="C:endomembrane system"/>
    <property type="evidence" value="ECO:0007669"/>
    <property type="project" value="UniProtKB-SubCell"/>
</dbReference>
<dbReference type="PANTHER" id="PTHR43847">
    <property type="entry name" value="BLL3993 PROTEIN"/>
    <property type="match status" value="1"/>
</dbReference>
<dbReference type="AlphaFoldDB" id="A0A381QTT9"/>
<dbReference type="PANTHER" id="PTHR43847:SF1">
    <property type="entry name" value="BLL3993 PROTEIN"/>
    <property type="match status" value="1"/>
</dbReference>
<reference evidence="6" key="1">
    <citation type="submission" date="2018-05" db="EMBL/GenBank/DDBJ databases">
        <authorList>
            <person name="Lanie J.A."/>
            <person name="Ng W.-L."/>
            <person name="Kazmierczak K.M."/>
            <person name="Andrzejewski T.M."/>
            <person name="Davidsen T.M."/>
            <person name="Wayne K.J."/>
            <person name="Tettelin H."/>
            <person name="Glass J.I."/>
            <person name="Rusch D."/>
            <person name="Podicherti R."/>
            <person name="Tsui H.-C.T."/>
            <person name="Winkler M.E."/>
        </authorList>
    </citation>
    <scope>NUCLEOTIDE SEQUENCE</scope>
</reference>
<feature type="transmembrane region" description="Helical" evidence="5">
    <location>
        <begin position="81"/>
        <end position="101"/>
    </location>
</feature>
<feature type="transmembrane region" description="Helical" evidence="5">
    <location>
        <begin position="6"/>
        <end position="29"/>
    </location>
</feature>